<gene>
    <name evidence="1" type="ORF">NGB36_17605</name>
</gene>
<dbReference type="RefSeq" id="WP_255921280.1">
    <property type="nucleotide sequence ID" value="NZ_JANFNG010000013.1"/>
</dbReference>
<comment type="caution">
    <text evidence="1">The sequence shown here is derived from an EMBL/GenBank/DDBJ whole genome shotgun (WGS) entry which is preliminary data.</text>
</comment>
<dbReference type="Proteomes" id="UP001057702">
    <property type="component" value="Unassembled WGS sequence"/>
</dbReference>
<proteinExistence type="predicted"/>
<name>A0ABT1PXF2_9ACTN</name>
<reference evidence="1" key="1">
    <citation type="submission" date="2022-06" db="EMBL/GenBank/DDBJ databases">
        <title>Draft genome sequence of Streptomyces sp. RB6PN25 isolated from peat swamp forest in Thailand.</title>
        <authorList>
            <person name="Duangmal K."/>
            <person name="Klaysubun C."/>
        </authorList>
    </citation>
    <scope>NUCLEOTIDE SEQUENCE</scope>
    <source>
        <strain evidence="1">RB6PN25</strain>
    </source>
</reference>
<sequence length="368" mass="39342">MKLSFLEPLYAAPGPYACVYVDTSRDIDDPDKAIEVRWRHMGEDLIAQGADEATVAALAAAVGDDCEVSGRHGQAIFASHGRVVLEEELPQPPVRDSARFAVLPDAMPLAVQHAPDIPYAAVVVHRADQRGAGGEDPELEVDFQAGRWPVSSVAPGPCHHRRSLAEDWPHGADEVAGELQCLVDRSGAEVIVLCGDAWARGVLAHHLPRRLSSRVVAVAGDGHGGGEGRALLEDGLNDWLHGAMSVRDQARVETFVAQRARRERAVEGMPAVVATLQRGQACTLLLNTPVRFPCPLWAGPEPTHIALSAADLDSFGVREFQTVPAGTALIRALVGTAAELVALPRTGLRLEDGMGALLRYTDVRGPQQ</sequence>
<dbReference type="Pfam" id="PF18844">
    <property type="entry name" value="baeRF_family2"/>
    <property type="match status" value="1"/>
</dbReference>
<evidence type="ECO:0000313" key="1">
    <source>
        <dbReference type="EMBL" id="MCQ4082366.1"/>
    </source>
</evidence>
<dbReference type="InterPro" id="IPR040701">
    <property type="entry name" value="Bact_RF_family2"/>
</dbReference>
<protein>
    <submittedName>
        <fullName evidence="1">Uncharacterized protein</fullName>
    </submittedName>
</protein>
<organism evidence="1 2">
    <name type="scientific">Streptomyces humicola</name>
    <dbReference type="NCBI Taxonomy" id="2953240"/>
    <lineage>
        <taxon>Bacteria</taxon>
        <taxon>Bacillati</taxon>
        <taxon>Actinomycetota</taxon>
        <taxon>Actinomycetes</taxon>
        <taxon>Kitasatosporales</taxon>
        <taxon>Streptomycetaceae</taxon>
        <taxon>Streptomyces</taxon>
    </lineage>
</organism>
<accession>A0ABT1PXF2</accession>
<evidence type="ECO:0000313" key="2">
    <source>
        <dbReference type="Proteomes" id="UP001057702"/>
    </source>
</evidence>
<dbReference type="EMBL" id="JANFNG010000013">
    <property type="protein sequence ID" value="MCQ4082366.1"/>
    <property type="molecule type" value="Genomic_DNA"/>
</dbReference>
<keyword evidence="2" id="KW-1185">Reference proteome</keyword>